<reference evidence="1 2" key="1">
    <citation type="submission" date="2017-01" db="EMBL/GenBank/DDBJ databases">
        <authorList>
            <person name="Mah S.A."/>
            <person name="Swanson W.J."/>
            <person name="Moy G.W."/>
            <person name="Vacquier V.D."/>
        </authorList>
    </citation>
    <scope>NUCLEOTIDE SEQUENCE [LARGE SCALE GENOMIC DNA]</scope>
    <source>
        <strain evidence="1 2">DSM 21219</strain>
    </source>
</reference>
<gene>
    <name evidence="1" type="ORF">SAMN05421849_2218</name>
</gene>
<proteinExistence type="predicted"/>
<protein>
    <submittedName>
        <fullName evidence="1">Uncharacterized protein</fullName>
    </submittedName>
</protein>
<accession>A0A1R3X659</accession>
<dbReference type="Proteomes" id="UP000192455">
    <property type="component" value="Unassembled WGS sequence"/>
</dbReference>
<dbReference type="EMBL" id="FTPS01000001">
    <property type="protein sequence ID" value="SIT84946.1"/>
    <property type="molecule type" value="Genomic_DNA"/>
</dbReference>
<dbReference type="AlphaFoldDB" id="A0A1R3X659"/>
<keyword evidence="2" id="KW-1185">Reference proteome</keyword>
<evidence type="ECO:0000313" key="1">
    <source>
        <dbReference type="EMBL" id="SIT84946.1"/>
    </source>
</evidence>
<organism evidence="1 2">
    <name type="scientific">Pontibaca methylaminivorans</name>
    <dbReference type="NCBI Taxonomy" id="515897"/>
    <lineage>
        <taxon>Bacteria</taxon>
        <taxon>Pseudomonadati</taxon>
        <taxon>Pseudomonadota</taxon>
        <taxon>Alphaproteobacteria</taxon>
        <taxon>Rhodobacterales</taxon>
        <taxon>Roseobacteraceae</taxon>
        <taxon>Pontibaca</taxon>
    </lineage>
</organism>
<name>A0A1R3X659_9RHOB</name>
<sequence length="96" mass="9711">MVPPAQGQAVFCRISRDLPIARLRGPNPAIRAVGGGTLAGSEPAEKLQTTLSGQSGGCAGHNAISTRRPGTGCCQVVYAGSPPVTAEAEADSTTRH</sequence>
<evidence type="ECO:0000313" key="2">
    <source>
        <dbReference type="Proteomes" id="UP000192455"/>
    </source>
</evidence>